<protein>
    <submittedName>
        <fullName evidence="2">Acyloxyacyl hydrolase</fullName>
    </submittedName>
</protein>
<dbReference type="Pfam" id="PF09411">
    <property type="entry name" value="PagL"/>
    <property type="match status" value="1"/>
</dbReference>
<dbReference type="InterPro" id="IPR018550">
    <property type="entry name" value="Lipid-A_deacylase-rel"/>
</dbReference>
<dbReference type="Gene3D" id="2.40.160.20">
    <property type="match status" value="1"/>
</dbReference>
<evidence type="ECO:0000256" key="1">
    <source>
        <dbReference type="SAM" id="SignalP"/>
    </source>
</evidence>
<dbReference type="Proteomes" id="UP001595629">
    <property type="component" value="Unassembled WGS sequence"/>
</dbReference>
<keyword evidence="1" id="KW-0732">Signal</keyword>
<sequence>MKKLILPLALTVLSVQASAQEIVVGAGYTRHNGNFAIDDAAFTLEYHHSPFYDRPRLDLAFGAALSGNMDGDLHAGIGVVGTYDINERWFVEASVMPGSFWESISDNTLGSRFQIRSLLAVGYKMDSGNKLSLAITHKSNASTTDYNPGLDTVLMRYHVAF</sequence>
<keyword evidence="2" id="KW-0378">Hydrolase</keyword>
<keyword evidence="3" id="KW-1185">Reference proteome</keyword>
<dbReference type="RefSeq" id="WP_386735557.1">
    <property type="nucleotide sequence ID" value="NZ_JBHRXI010000010.1"/>
</dbReference>
<feature type="chain" id="PRO_5047381291" evidence="1">
    <location>
        <begin position="20"/>
        <end position="161"/>
    </location>
</feature>
<name>A0ABV7TKN3_9RHOB</name>
<feature type="signal peptide" evidence="1">
    <location>
        <begin position="1"/>
        <end position="19"/>
    </location>
</feature>
<evidence type="ECO:0000313" key="2">
    <source>
        <dbReference type="EMBL" id="MFC3614350.1"/>
    </source>
</evidence>
<organism evidence="2 3">
    <name type="scientific">Lutimaribacter marinistellae</name>
    <dbReference type="NCBI Taxonomy" id="1820329"/>
    <lineage>
        <taxon>Bacteria</taxon>
        <taxon>Pseudomonadati</taxon>
        <taxon>Pseudomonadota</taxon>
        <taxon>Alphaproteobacteria</taxon>
        <taxon>Rhodobacterales</taxon>
        <taxon>Roseobacteraceae</taxon>
        <taxon>Lutimaribacter</taxon>
    </lineage>
</organism>
<gene>
    <name evidence="2" type="ORF">ACFORG_11305</name>
</gene>
<evidence type="ECO:0000313" key="3">
    <source>
        <dbReference type="Proteomes" id="UP001595629"/>
    </source>
</evidence>
<proteinExistence type="predicted"/>
<dbReference type="EMBL" id="JBHRXI010000010">
    <property type="protein sequence ID" value="MFC3614350.1"/>
    <property type="molecule type" value="Genomic_DNA"/>
</dbReference>
<reference evidence="3" key="1">
    <citation type="journal article" date="2019" name="Int. J. Syst. Evol. Microbiol.">
        <title>The Global Catalogue of Microorganisms (GCM) 10K type strain sequencing project: providing services to taxonomists for standard genome sequencing and annotation.</title>
        <authorList>
            <consortium name="The Broad Institute Genomics Platform"/>
            <consortium name="The Broad Institute Genome Sequencing Center for Infectious Disease"/>
            <person name="Wu L."/>
            <person name="Ma J."/>
        </authorList>
    </citation>
    <scope>NUCLEOTIDE SEQUENCE [LARGE SCALE GENOMIC DNA]</scope>
    <source>
        <strain evidence="3">KCTC 42911</strain>
    </source>
</reference>
<accession>A0ABV7TKN3</accession>
<comment type="caution">
    <text evidence="2">The sequence shown here is derived from an EMBL/GenBank/DDBJ whole genome shotgun (WGS) entry which is preliminary data.</text>
</comment>
<dbReference type="GO" id="GO:0016787">
    <property type="term" value="F:hydrolase activity"/>
    <property type="evidence" value="ECO:0007669"/>
    <property type="project" value="UniProtKB-KW"/>
</dbReference>